<dbReference type="InterPro" id="IPR036388">
    <property type="entry name" value="WH-like_DNA-bd_sf"/>
</dbReference>
<protein>
    <submittedName>
        <fullName evidence="3">Putative NBD/HSP70 family sugar kinase</fullName>
    </submittedName>
</protein>
<dbReference type="InterPro" id="IPR036390">
    <property type="entry name" value="WH_DNA-bd_sf"/>
</dbReference>
<gene>
    <name evidence="3" type="ORF">CLV56_0005</name>
</gene>
<reference evidence="3 4" key="1">
    <citation type="submission" date="2017-11" db="EMBL/GenBank/DDBJ databases">
        <title>Genomic Encyclopedia of Archaeal and Bacterial Type Strains, Phase II (KMG-II): From Individual Species to Whole Genera.</title>
        <authorList>
            <person name="Goeker M."/>
        </authorList>
    </citation>
    <scope>NUCLEOTIDE SEQUENCE [LARGE SCALE GENOMIC DNA]</scope>
    <source>
        <strain evidence="3 4">DSM 27763</strain>
    </source>
</reference>
<keyword evidence="4" id="KW-1185">Reference proteome</keyword>
<dbReference type="Proteomes" id="UP000230842">
    <property type="component" value="Unassembled WGS sequence"/>
</dbReference>
<keyword evidence="3" id="KW-0418">Kinase</keyword>
<dbReference type="Gene3D" id="1.10.10.10">
    <property type="entry name" value="Winged helix-like DNA-binding domain superfamily/Winged helix DNA-binding domain"/>
    <property type="match status" value="1"/>
</dbReference>
<dbReference type="SUPFAM" id="SSF53067">
    <property type="entry name" value="Actin-like ATPase domain"/>
    <property type="match status" value="1"/>
</dbReference>
<dbReference type="InterPro" id="IPR000835">
    <property type="entry name" value="HTH_MarR-typ"/>
</dbReference>
<evidence type="ECO:0000313" key="4">
    <source>
        <dbReference type="Proteomes" id="UP000230842"/>
    </source>
</evidence>
<dbReference type="SUPFAM" id="SSF46785">
    <property type="entry name" value="Winged helix' DNA-binding domain"/>
    <property type="match status" value="1"/>
</dbReference>
<dbReference type="PROSITE" id="PS50943">
    <property type="entry name" value="HTH_CROC1"/>
    <property type="match status" value="1"/>
</dbReference>
<dbReference type="EMBL" id="PGEZ01000001">
    <property type="protein sequence ID" value="PJJ55806.1"/>
    <property type="molecule type" value="Genomic_DNA"/>
</dbReference>
<comment type="similarity">
    <text evidence="1">Belongs to the ROK (NagC/XylR) family.</text>
</comment>
<dbReference type="Pfam" id="PF00480">
    <property type="entry name" value="ROK"/>
    <property type="match status" value="1"/>
</dbReference>
<dbReference type="InterPro" id="IPR043129">
    <property type="entry name" value="ATPase_NBD"/>
</dbReference>
<dbReference type="PANTHER" id="PTHR18964">
    <property type="entry name" value="ROK (REPRESSOR, ORF, KINASE) FAMILY"/>
    <property type="match status" value="1"/>
</dbReference>
<evidence type="ECO:0000256" key="1">
    <source>
        <dbReference type="ARBA" id="ARBA00006479"/>
    </source>
</evidence>
<comment type="caution">
    <text evidence="3">The sequence shown here is derived from an EMBL/GenBank/DDBJ whole genome shotgun (WGS) entry which is preliminary data.</text>
</comment>
<name>A0A0B2B7C6_9ACTN</name>
<keyword evidence="3" id="KW-0808">Transferase</keyword>
<accession>A0A0B2B7C6</accession>
<dbReference type="OrthoDB" id="3189808at2"/>
<dbReference type="InterPro" id="IPR001387">
    <property type="entry name" value="Cro/C1-type_HTH"/>
</dbReference>
<dbReference type="InterPro" id="IPR000600">
    <property type="entry name" value="ROK"/>
</dbReference>
<sequence>MPAPGTTSALRAANLERVVETLRAGRAMTQAEIARRTDLAPATVSNIVRGLAADGLVETSGSGGRGGLAVRIAPGAGYVVGVDFGHSHLSVALGDLAGRTVGVVDEPIDNDHDHRYGLERARRLLSGLLGDAGADPAAVRAAGLGLPAPIDRDGRVVAASILPGWVGVSASKVAASAFGVPVLVDNDANLGALAEHRRSDPAVGSLAYLKAGSGVGCGLILNDDIYHGGLGTAGELGHVTLDESGPLCRCGSRGCLEAYAGGSGIVAQLEARVPELSVSGITDLVADGDTGAARLVEDAGRALGQGCAILVNLLSPESIVIGGDLACPALLDGVRDGLRRHAVGTLGSDVSLSLSTLGDRASVTGALMLALRSVPLSAA</sequence>
<dbReference type="AlphaFoldDB" id="A0A0B2B7C6"/>
<dbReference type="RefSeq" id="WP_039359082.1">
    <property type="nucleotide sequence ID" value="NZ_PGEZ01000001.1"/>
</dbReference>
<organism evidence="3 4">
    <name type="scientific">Mumia flava</name>
    <dbReference type="NCBI Taxonomy" id="1348852"/>
    <lineage>
        <taxon>Bacteria</taxon>
        <taxon>Bacillati</taxon>
        <taxon>Actinomycetota</taxon>
        <taxon>Actinomycetes</taxon>
        <taxon>Propionibacteriales</taxon>
        <taxon>Nocardioidaceae</taxon>
        <taxon>Mumia</taxon>
    </lineage>
</organism>
<evidence type="ECO:0000259" key="2">
    <source>
        <dbReference type="PROSITE" id="PS50943"/>
    </source>
</evidence>
<proteinExistence type="inferred from homology"/>
<dbReference type="Pfam" id="PF12802">
    <property type="entry name" value="MarR_2"/>
    <property type="match status" value="1"/>
</dbReference>
<feature type="domain" description="HTH cro/C1-type" evidence="2">
    <location>
        <begin position="19"/>
        <end position="50"/>
    </location>
</feature>
<dbReference type="Gene3D" id="3.30.420.40">
    <property type="match status" value="2"/>
</dbReference>
<evidence type="ECO:0000313" key="3">
    <source>
        <dbReference type="EMBL" id="PJJ55806.1"/>
    </source>
</evidence>
<dbReference type="GO" id="GO:0016301">
    <property type="term" value="F:kinase activity"/>
    <property type="evidence" value="ECO:0007669"/>
    <property type="project" value="UniProtKB-KW"/>
</dbReference>
<dbReference type="GO" id="GO:0003700">
    <property type="term" value="F:DNA-binding transcription factor activity"/>
    <property type="evidence" value="ECO:0007669"/>
    <property type="project" value="InterPro"/>
</dbReference>
<dbReference type="PANTHER" id="PTHR18964:SF173">
    <property type="entry name" value="GLUCOKINASE"/>
    <property type="match status" value="1"/>
</dbReference>